<evidence type="ECO:0000313" key="5">
    <source>
        <dbReference type="Proteomes" id="UP000274556"/>
    </source>
</evidence>
<dbReference type="GO" id="GO:0043683">
    <property type="term" value="P:type IV pilus assembly"/>
    <property type="evidence" value="ECO:0007669"/>
    <property type="project" value="TreeGrafter"/>
</dbReference>
<feature type="coiled-coil region" evidence="1">
    <location>
        <begin position="54"/>
        <end position="91"/>
    </location>
</feature>
<dbReference type="PANTHER" id="PTHR40278">
    <property type="entry name" value="DNA UTILIZATION PROTEIN HOFN"/>
    <property type="match status" value="1"/>
</dbReference>
<dbReference type="AlphaFoldDB" id="A0A495V634"/>
<sequence length="205" mass="23073">MTRINLLPWREEARQRRRKEFAAAGGLALVFTLLLAVLVHLQIEGRIGDQLARNQLMEGEIAQLDRQIKEIQDLEKIKADLLSRMEIIQQLQESRPEIVRLFDELVVAIPEGVYLTKLEQNGRAVVVEGRAQSNARVSAFMRSIEASQWIGKPRLLLIEDKTGTGLSQFRLAFDQVSPVASPASTQTRAPADRPSGMRLLADSHR</sequence>
<dbReference type="OrthoDB" id="5296173at2"/>
<gene>
    <name evidence="4" type="ORF">BDD21_1437</name>
</gene>
<dbReference type="EMBL" id="RBXL01000001">
    <property type="protein sequence ID" value="RKT44065.1"/>
    <property type="molecule type" value="Genomic_DNA"/>
</dbReference>
<reference evidence="4 5" key="1">
    <citation type="submission" date="2018-10" db="EMBL/GenBank/DDBJ databases">
        <title>Genomic Encyclopedia of Archaeal and Bacterial Type Strains, Phase II (KMG-II): from individual species to whole genera.</title>
        <authorList>
            <person name="Goeker M."/>
        </authorList>
    </citation>
    <scope>NUCLEOTIDE SEQUENCE [LARGE SCALE GENOMIC DNA]</scope>
    <source>
        <strain evidence="4 5">DSM 235</strain>
    </source>
</reference>
<keyword evidence="3" id="KW-0812">Transmembrane</keyword>
<keyword evidence="3" id="KW-0472">Membrane</keyword>
<keyword evidence="5" id="KW-1185">Reference proteome</keyword>
<feature type="transmembrane region" description="Helical" evidence="3">
    <location>
        <begin position="21"/>
        <end position="43"/>
    </location>
</feature>
<evidence type="ECO:0000256" key="3">
    <source>
        <dbReference type="SAM" id="Phobius"/>
    </source>
</evidence>
<keyword evidence="3" id="KW-1133">Transmembrane helix</keyword>
<accession>A0A495V634</accession>
<evidence type="ECO:0000313" key="4">
    <source>
        <dbReference type="EMBL" id="RKT44065.1"/>
    </source>
</evidence>
<proteinExistence type="predicted"/>
<dbReference type="Pfam" id="PF05137">
    <property type="entry name" value="PilN"/>
    <property type="match status" value="1"/>
</dbReference>
<dbReference type="GO" id="GO:0043107">
    <property type="term" value="P:type IV pilus-dependent motility"/>
    <property type="evidence" value="ECO:0007669"/>
    <property type="project" value="TreeGrafter"/>
</dbReference>
<dbReference type="RefSeq" id="WP_120796561.1">
    <property type="nucleotide sequence ID" value="NZ_RBXL01000001.1"/>
</dbReference>
<name>A0A495V634_9GAMM</name>
<organism evidence="4 5">
    <name type="scientific">Thiocapsa rosea</name>
    <dbReference type="NCBI Taxonomy" id="69360"/>
    <lineage>
        <taxon>Bacteria</taxon>
        <taxon>Pseudomonadati</taxon>
        <taxon>Pseudomonadota</taxon>
        <taxon>Gammaproteobacteria</taxon>
        <taxon>Chromatiales</taxon>
        <taxon>Chromatiaceae</taxon>
        <taxon>Thiocapsa</taxon>
    </lineage>
</organism>
<comment type="caution">
    <text evidence="4">The sequence shown here is derived from an EMBL/GenBank/DDBJ whole genome shotgun (WGS) entry which is preliminary data.</text>
</comment>
<dbReference type="InterPro" id="IPR052534">
    <property type="entry name" value="Extracell_DNA_Util/SecSys_Comp"/>
</dbReference>
<keyword evidence="1" id="KW-0175">Coiled coil</keyword>
<dbReference type="Proteomes" id="UP000274556">
    <property type="component" value="Unassembled WGS sequence"/>
</dbReference>
<dbReference type="InterPro" id="IPR007813">
    <property type="entry name" value="PilN"/>
</dbReference>
<protein>
    <submittedName>
        <fullName evidence="4">Type IV pilus assembly protein PilN</fullName>
    </submittedName>
</protein>
<dbReference type="PANTHER" id="PTHR40278:SF2">
    <property type="entry name" value="TYPE IV PILUS INNER MEMBRANE COMPONENT PILN"/>
    <property type="match status" value="1"/>
</dbReference>
<evidence type="ECO:0000256" key="1">
    <source>
        <dbReference type="SAM" id="Coils"/>
    </source>
</evidence>
<evidence type="ECO:0000256" key="2">
    <source>
        <dbReference type="SAM" id="MobiDB-lite"/>
    </source>
</evidence>
<feature type="region of interest" description="Disordered" evidence="2">
    <location>
        <begin position="181"/>
        <end position="205"/>
    </location>
</feature>